<dbReference type="Pfam" id="PF13579">
    <property type="entry name" value="Glyco_trans_4_4"/>
    <property type="match status" value="1"/>
</dbReference>
<reference evidence="3" key="1">
    <citation type="journal article" date="2020" name="mSystems">
        <title>Genome- and Community-Level Interaction Insights into Carbon Utilization and Element Cycling Functions of Hydrothermarchaeota in Hydrothermal Sediment.</title>
        <authorList>
            <person name="Zhou Z."/>
            <person name="Liu Y."/>
            <person name="Xu W."/>
            <person name="Pan J."/>
            <person name="Luo Z.H."/>
            <person name="Li M."/>
        </authorList>
    </citation>
    <scope>NUCLEOTIDE SEQUENCE [LARGE SCALE GENOMIC DNA]</scope>
    <source>
        <strain evidence="3">SpSt-776</strain>
    </source>
</reference>
<dbReference type="Gene3D" id="3.40.50.2000">
    <property type="entry name" value="Glycogen Phosphorylase B"/>
    <property type="match status" value="2"/>
</dbReference>
<dbReference type="Pfam" id="PF00534">
    <property type="entry name" value="Glycos_transf_1"/>
    <property type="match status" value="1"/>
</dbReference>
<sequence length="396" mass="43214">MSKTVIHVTASLSPRGSGVFRAVLGLASAQGAAGHRVTVVGQRDKDTDGPLHLPPLTCKLKSKRVLGPQRLGFSPSLAVELASLSAHADILHGHGLWMFPNWVAGWIARYRRRPLVVAPHGCLDPWALAAPSWQKRLAWKLFDQRNLASAACLQALCPQEITAFRRLGLMAPIALLPNGVNLGEYGRLPRRRVFEEAFPSAHGRKIILFLSRLHPKKGLLPLVQAWGRIRPKYPDWLLVLAGPDETGHRSAVEQAAQEAGASPGLLFTGPLQGTLKLAAFGAAEFLVLPSFSEGFPLVLLEALACRLPLLITPQCNFTEAVEAGAGFFIDSPTPQATEIGLELMLSLSSEELRAMGDKGRQLVERHYTWDRVAQKSGELYRWLLGEASPPPFVFLN</sequence>
<evidence type="ECO:0000259" key="2">
    <source>
        <dbReference type="Pfam" id="PF13579"/>
    </source>
</evidence>
<dbReference type="PANTHER" id="PTHR12526">
    <property type="entry name" value="GLYCOSYLTRANSFERASE"/>
    <property type="match status" value="1"/>
</dbReference>
<feature type="domain" description="Glycosyltransferase subfamily 4-like N-terminal" evidence="2">
    <location>
        <begin position="18"/>
        <end position="179"/>
    </location>
</feature>
<name>A0A7C3SI79_9BACT</name>
<proteinExistence type="predicted"/>
<protein>
    <submittedName>
        <fullName evidence="3">Glycosyltransferase</fullName>
    </submittedName>
</protein>
<feature type="domain" description="Glycosyl transferase family 1" evidence="1">
    <location>
        <begin position="197"/>
        <end position="361"/>
    </location>
</feature>
<gene>
    <name evidence="3" type="ORF">ENV62_03040</name>
</gene>
<keyword evidence="3" id="KW-0808">Transferase</keyword>
<evidence type="ECO:0000259" key="1">
    <source>
        <dbReference type="Pfam" id="PF00534"/>
    </source>
</evidence>
<dbReference type="PANTHER" id="PTHR12526:SF637">
    <property type="entry name" value="GLYCOSYLTRANSFERASE EPSF-RELATED"/>
    <property type="match status" value="1"/>
</dbReference>
<dbReference type="AlphaFoldDB" id="A0A7C3SI79"/>
<dbReference type="InterPro" id="IPR001296">
    <property type="entry name" value="Glyco_trans_1"/>
</dbReference>
<dbReference type="InterPro" id="IPR028098">
    <property type="entry name" value="Glyco_trans_4-like_N"/>
</dbReference>
<organism evidence="3">
    <name type="scientific">Desulfobacca acetoxidans</name>
    <dbReference type="NCBI Taxonomy" id="60893"/>
    <lineage>
        <taxon>Bacteria</taxon>
        <taxon>Pseudomonadati</taxon>
        <taxon>Thermodesulfobacteriota</taxon>
        <taxon>Desulfobaccia</taxon>
        <taxon>Desulfobaccales</taxon>
        <taxon>Desulfobaccaceae</taxon>
        <taxon>Desulfobacca</taxon>
    </lineage>
</organism>
<dbReference type="SUPFAM" id="SSF53756">
    <property type="entry name" value="UDP-Glycosyltransferase/glycogen phosphorylase"/>
    <property type="match status" value="1"/>
</dbReference>
<dbReference type="EMBL" id="DTHB01000026">
    <property type="protein sequence ID" value="HGB14200.1"/>
    <property type="molecule type" value="Genomic_DNA"/>
</dbReference>
<comment type="caution">
    <text evidence="3">The sequence shown here is derived from an EMBL/GenBank/DDBJ whole genome shotgun (WGS) entry which is preliminary data.</text>
</comment>
<dbReference type="GO" id="GO:0016757">
    <property type="term" value="F:glycosyltransferase activity"/>
    <property type="evidence" value="ECO:0007669"/>
    <property type="project" value="InterPro"/>
</dbReference>
<accession>A0A7C3SI79</accession>
<evidence type="ECO:0000313" key="3">
    <source>
        <dbReference type="EMBL" id="HGB14200.1"/>
    </source>
</evidence>